<dbReference type="InterPro" id="IPR049774">
    <property type="entry name" value="EPS_HpsA-like"/>
</dbReference>
<evidence type="ECO:0000313" key="2">
    <source>
        <dbReference type="EMBL" id="MBE9068594.1"/>
    </source>
</evidence>
<dbReference type="Proteomes" id="UP000615026">
    <property type="component" value="Unassembled WGS sequence"/>
</dbReference>
<feature type="compositionally biased region" description="Basic and acidic residues" evidence="1">
    <location>
        <begin position="503"/>
        <end position="515"/>
    </location>
</feature>
<dbReference type="NCBIfam" id="NF038301">
    <property type="entry name" value="EPS_HpsA"/>
    <property type="match status" value="1"/>
</dbReference>
<sequence length="1522" mass="165924">MSTPKRSRVSNRRRSFSQVRQLPKRFMAWLLRLVFMSARFTRANQAGFVLPTTVLLLLVFSLTVGGLSFRSFSRVEQTISQREQKIVGEFATPAIDRAKAKIEYMFKEASATADKRLPTDIELLEELLRRSGDEAANDADRNPYTLADETQLDIVDGPLFIDQNHIVPAASATRDDELDPAWSFKVNEGTNDEQTIVYSISLKGATDESEADGSRDDAFTVDSDIDVASPVNAAKAKSMVVRNAPISTTGLGANCPIGSVSESGWQEVGATQLEKNFQVNVLSIKYGNNNQPIVNAAEYQQVRVAPKGLKWGAWFRYDLDIFPGPNLRWNGAMHTEGNLFVERSFKAYLTSALSSCISDPLASEVSLNAVDNNGDDDFEDDVDFVGQVAGASIIQNTFSLRDGAEDDNVTFHLYNGAPIPAEVTFDNKRDATNTGNDSTVNLPGGTPSDIAIDPVEILTQDGYKHLEDGVYTDPNWVAAALKKPDGNSDSGRVELEQPTDNRPFLDDGFRADNRYGPKPVYDSRQSLVLKDGAAMAQKRVGDTIVDHDALMSNDEEAGEFGLDGYWERRSKLTGMRAIVGQRLELGNAFGWGGNNDPLYPSNGAADVTENSGGEEYKGEAETLQHRTLRDNLAAVQSLVVYHHTQNDGDLPHICMAATAHPGTADTLVNSRTFGTFPSGSPQIDFLSGNGTNGWEFDFYANFSTDIQSAQPLGKALRNLAHLAGDPFGGAPSFPAAQGTEGVAYTGANADTAELVHPYPYLSMWGDFSILRRVLYDYSAPTGVETDKITTAAAYNALSPADKSTLHTAACSLGMLAYNLKENTAEANQILRDRRYGFAPTPAADVALAGLAPKYPVLYYLFPEVGHNHLGADETGTGGFNHEQLPSGDEYFTEDGVATLYISDADGVNRDPGAGTLYGAVDPDAIDLTPEANVAAFNQPTATPAGATLTADNTQAARENRTKSYIIAPGGAVHELALLDKVMMDGRELMAVRTLDVDIEKLTANTVGGESWIPESDGLIYVFREDAMREDSIVRPRHIAAQWDTGGANDCKIFANLAGLLAAANANCHMDIDAADGSGADTFDPPLSTNEGISPKPVDMAPDPLRRPYGFRIINGDELVRSDSFESAGMTFVSDNPVYIKGNLNLHKGPGAPAFVEDFLEEFQGASFLGTAFADAADEDGAGGAKELFYNRAAADLNPDFADPADDTWRPVEVFADAIAILSDTFLDGEIEDAFMIESRAANTGNYGLPNENTSFLNFHHPCPEDASGTVACRNRDIEAADNDAEAMRWKRENNAYDNAALPVLITRNGTVFNNGDNAANDRPFPIDFGAGDLYVWRGMGDYDDARRVDLMTADRAQTNPVDANRVNALLISGIHPSRPGQTYGGLHNFPRMLEFWEDKPLFISGGMFQLNFSTQATGTFDQDAWEPGSVPDLTRQDNNYYWPPKRYWGYDVALQYRFAAPIGQRFQSVGEPRNEYYRELPLNDEYIKRLMCGSDRNDNYVEVNTRLEAADADDCRTKVDAL</sequence>
<accession>A0A928ZW90</accession>
<comment type="caution">
    <text evidence="2">The sequence shown here is derived from an EMBL/GenBank/DDBJ whole genome shotgun (WGS) entry which is preliminary data.</text>
</comment>
<reference evidence="2" key="1">
    <citation type="submission" date="2020-10" db="EMBL/GenBank/DDBJ databases">
        <authorList>
            <person name="Castelo-Branco R."/>
            <person name="Eusebio N."/>
            <person name="Adriana R."/>
            <person name="Vieira A."/>
            <person name="Brugerolle De Fraissinette N."/>
            <person name="Rezende De Castro R."/>
            <person name="Schneider M.P."/>
            <person name="Vasconcelos V."/>
            <person name="Leao P.N."/>
        </authorList>
    </citation>
    <scope>NUCLEOTIDE SEQUENCE</scope>
    <source>
        <strain evidence="2">LEGE 11479</strain>
    </source>
</reference>
<organism evidence="2 3">
    <name type="scientific">Leptolyngbya cf. ectocarpi LEGE 11479</name>
    <dbReference type="NCBI Taxonomy" id="1828722"/>
    <lineage>
        <taxon>Bacteria</taxon>
        <taxon>Bacillati</taxon>
        <taxon>Cyanobacteriota</taxon>
        <taxon>Cyanophyceae</taxon>
        <taxon>Leptolyngbyales</taxon>
        <taxon>Leptolyngbyaceae</taxon>
        <taxon>Leptolyngbya group</taxon>
        <taxon>Leptolyngbya</taxon>
    </lineage>
</organism>
<protein>
    <submittedName>
        <fullName evidence="2">Uncharacterized protein</fullName>
    </submittedName>
</protein>
<dbReference type="EMBL" id="JADEXP010000183">
    <property type="protein sequence ID" value="MBE9068594.1"/>
    <property type="molecule type" value="Genomic_DNA"/>
</dbReference>
<gene>
    <name evidence="2" type="ORF">IQ260_18265</name>
</gene>
<evidence type="ECO:0000256" key="1">
    <source>
        <dbReference type="SAM" id="MobiDB-lite"/>
    </source>
</evidence>
<evidence type="ECO:0000313" key="3">
    <source>
        <dbReference type="Proteomes" id="UP000615026"/>
    </source>
</evidence>
<name>A0A928ZW90_LEPEC</name>
<proteinExistence type="predicted"/>
<feature type="region of interest" description="Disordered" evidence="1">
    <location>
        <begin position="483"/>
        <end position="517"/>
    </location>
</feature>
<dbReference type="RefSeq" id="WP_193994535.1">
    <property type="nucleotide sequence ID" value="NZ_JADEXP010000183.1"/>
</dbReference>
<keyword evidence="3" id="KW-1185">Reference proteome</keyword>
<feature type="compositionally biased region" description="Basic and acidic residues" evidence="1">
    <location>
        <begin position="483"/>
        <end position="495"/>
    </location>
</feature>